<dbReference type="AlphaFoldDB" id="A0A420I7B7"/>
<dbReference type="PANTHER" id="PTHR34047:SF8">
    <property type="entry name" value="PROTEIN YKFC"/>
    <property type="match status" value="1"/>
</dbReference>
<dbReference type="InterPro" id="IPR051083">
    <property type="entry name" value="GrpII_Intron_Splice-Mob/Def"/>
</dbReference>
<dbReference type="EMBL" id="MCBQ01011996">
    <property type="protein sequence ID" value="RKF65555.1"/>
    <property type="molecule type" value="Genomic_DNA"/>
</dbReference>
<dbReference type="STRING" id="62708.A0A420I7B7"/>
<name>A0A420I7B7_9PEZI</name>
<gene>
    <name evidence="1" type="ORF">GcM3_119016</name>
</gene>
<evidence type="ECO:0000313" key="2">
    <source>
        <dbReference type="Proteomes" id="UP000283383"/>
    </source>
</evidence>
<dbReference type="PANTHER" id="PTHR34047">
    <property type="entry name" value="NUCLEAR INTRON MATURASE 1, MITOCHONDRIAL-RELATED"/>
    <property type="match status" value="1"/>
</dbReference>
<accession>A0A420I7B7</accession>
<dbReference type="InterPro" id="IPR043502">
    <property type="entry name" value="DNA/RNA_pol_sf"/>
</dbReference>
<dbReference type="CDD" id="cd01651">
    <property type="entry name" value="RT_G2_intron"/>
    <property type="match status" value="1"/>
</dbReference>
<evidence type="ECO:0000313" key="1">
    <source>
        <dbReference type="EMBL" id="RKF65555.1"/>
    </source>
</evidence>
<proteinExistence type="predicted"/>
<protein>
    <submittedName>
        <fullName evidence="1">Putative 91 kDa protein in cob intron</fullName>
    </submittedName>
</protein>
<reference evidence="1 2" key="1">
    <citation type="journal article" date="2018" name="BMC Genomics">
        <title>Comparative genome analyses reveal sequence features reflecting distinct modes of host-adaptation between dicot and monocot powdery mildew.</title>
        <authorList>
            <person name="Wu Y."/>
            <person name="Ma X."/>
            <person name="Pan Z."/>
            <person name="Kale S.D."/>
            <person name="Song Y."/>
            <person name="King H."/>
            <person name="Zhang Q."/>
            <person name="Presley C."/>
            <person name="Deng X."/>
            <person name="Wei C.I."/>
            <person name="Xiao S."/>
        </authorList>
    </citation>
    <scope>NUCLEOTIDE SEQUENCE [LARGE SCALE GENOMIC DNA]</scope>
    <source>
        <strain evidence="1">UMSG3</strain>
    </source>
</reference>
<comment type="caution">
    <text evidence="1">The sequence shown here is derived from an EMBL/GenBank/DDBJ whole genome shotgun (WGS) entry which is preliminary data.</text>
</comment>
<dbReference type="SUPFAM" id="SSF56672">
    <property type="entry name" value="DNA/RNA polymerases"/>
    <property type="match status" value="1"/>
</dbReference>
<keyword evidence="2" id="KW-1185">Reference proteome</keyword>
<dbReference type="Proteomes" id="UP000283383">
    <property type="component" value="Unassembled WGS sequence"/>
</dbReference>
<sequence length="319" mass="36745">MSGQPKSTYSFYNGITQVSTKGSNSYVVGGPVLAARNFSGYGTGSTTNVLSRLDSLYQRAKLVDSKIDRKLYKDFMLNRDMYYIAYQRLKSCPGLKVPSINPTTHNDIMSEILDDVIERLQVGNFKFTPGRRVQVSNDKSKSCYLGKPSDILVQEVMRMVLETIYEPIFKDTSHGFRPNRGCHTALRTVFTKFTDQRFLELIRKVLNAGYLYSYRHETDIIGIPKGSIISPILANIFLHELDVFMEELKNEYNGTKLIGYPLIKESEIIKYLETRSNKFEDKKLENLELKNNIKYLKTVENKVVESHSRKLMYIRYADD</sequence>
<organism evidence="1 2">
    <name type="scientific">Golovinomyces cichoracearum</name>
    <dbReference type="NCBI Taxonomy" id="62708"/>
    <lineage>
        <taxon>Eukaryota</taxon>
        <taxon>Fungi</taxon>
        <taxon>Dikarya</taxon>
        <taxon>Ascomycota</taxon>
        <taxon>Pezizomycotina</taxon>
        <taxon>Leotiomycetes</taxon>
        <taxon>Erysiphales</taxon>
        <taxon>Erysiphaceae</taxon>
        <taxon>Golovinomyces</taxon>
    </lineage>
</organism>